<dbReference type="OrthoDB" id="9804460at2"/>
<dbReference type="EMBL" id="AQPH01000016">
    <property type="protein sequence ID" value="EPY02373.1"/>
    <property type="molecule type" value="Genomic_DNA"/>
</dbReference>
<evidence type="ECO:0000259" key="2">
    <source>
        <dbReference type="Pfam" id="PF13614"/>
    </source>
</evidence>
<dbReference type="RefSeq" id="WP_021131631.1">
    <property type="nucleotide sequence ID" value="NZ_AQPH01000016.1"/>
</dbReference>
<evidence type="ECO:0000256" key="1">
    <source>
        <dbReference type="SAM" id="Phobius"/>
    </source>
</evidence>
<gene>
    <name evidence="3" type="ORF">K678_06390</name>
</gene>
<keyword evidence="1" id="KW-0472">Membrane</keyword>
<protein>
    <submittedName>
        <fullName evidence="3">Chromosome partitioning ATPase</fullName>
    </submittedName>
</protein>
<dbReference type="Pfam" id="PF13614">
    <property type="entry name" value="AAA_31"/>
    <property type="match status" value="1"/>
</dbReference>
<keyword evidence="1" id="KW-0812">Transmembrane</keyword>
<organism evidence="3 4">
    <name type="scientific">Magnetospirillum fulvum MGU-K5</name>
    <dbReference type="NCBI Taxonomy" id="1316936"/>
    <lineage>
        <taxon>Bacteria</taxon>
        <taxon>Pseudomonadati</taxon>
        <taxon>Pseudomonadota</taxon>
        <taxon>Alphaproteobacteria</taxon>
        <taxon>Rhodospirillales</taxon>
        <taxon>Rhodospirillaceae</taxon>
        <taxon>Magnetospirillum</taxon>
    </lineage>
</organism>
<dbReference type="Proteomes" id="UP000015350">
    <property type="component" value="Unassembled WGS sequence"/>
</dbReference>
<dbReference type="PANTHER" id="PTHR13696">
    <property type="entry name" value="P-LOOP CONTAINING NUCLEOSIDE TRIPHOSPHATE HYDROLASE"/>
    <property type="match status" value="1"/>
</dbReference>
<dbReference type="InterPro" id="IPR025669">
    <property type="entry name" value="AAA_dom"/>
</dbReference>
<feature type="transmembrane region" description="Helical" evidence="1">
    <location>
        <begin position="339"/>
        <end position="366"/>
    </location>
</feature>
<dbReference type="SUPFAM" id="SSF52540">
    <property type="entry name" value="P-loop containing nucleoside triphosphate hydrolases"/>
    <property type="match status" value="1"/>
</dbReference>
<proteinExistence type="predicted"/>
<dbReference type="eggNOG" id="COG1192">
    <property type="taxonomic scope" value="Bacteria"/>
</dbReference>
<name>S9SE77_MAGFU</name>
<evidence type="ECO:0000313" key="3">
    <source>
        <dbReference type="EMBL" id="EPY02373.1"/>
    </source>
</evidence>
<dbReference type="CDD" id="cd02042">
    <property type="entry name" value="ParAB_family"/>
    <property type="match status" value="1"/>
</dbReference>
<dbReference type="InterPro" id="IPR027417">
    <property type="entry name" value="P-loop_NTPase"/>
</dbReference>
<dbReference type="InterPro" id="IPR050678">
    <property type="entry name" value="DNA_Partitioning_ATPase"/>
</dbReference>
<sequence>MDETESTPAAASAPPLPPVMVAVFNQKGGVAKTTTACNLAVSLTAFGYRVLLVDLDTQGNATASFGVAPLPAEGAFEVITGRADIADVALDTAYEGLWLLPATQSLRDNDHLLTPSGRRRGLLEARLAGTGVDIVVVDCPPSLAAATSTALASATAVLMPVHPDPFAHDGLVNTWYEICRVRETVNYQLGVAGILLTMTEPDPTGADVARVIRAEFGDQVLDVEIPAKAKVAEAAHLGLPVTVLDPDGPAGLSYVEATREMLALLARQNRHWAHLPEAASLETALERLREWRATLHADLLNRLSPAVQPGEVQPRRGAERAVAPVAAAGPAGQTGTKRAWWQVLSLNLFIALTAAFVAGMAVDALVNYLGQMAR</sequence>
<comment type="caution">
    <text evidence="3">The sequence shown here is derived from an EMBL/GenBank/DDBJ whole genome shotgun (WGS) entry which is preliminary data.</text>
</comment>
<accession>S9SE77</accession>
<reference evidence="3 4" key="1">
    <citation type="submission" date="2013-04" db="EMBL/GenBank/DDBJ databases">
        <authorList>
            <person name="Kuznetsov B."/>
            <person name="Ivanovsky R."/>
        </authorList>
    </citation>
    <scope>NUCLEOTIDE SEQUENCE [LARGE SCALE GENOMIC DNA]</scope>
    <source>
        <strain evidence="3 4">MGU-K5</strain>
    </source>
</reference>
<evidence type="ECO:0000313" key="4">
    <source>
        <dbReference type="Proteomes" id="UP000015350"/>
    </source>
</evidence>
<dbReference type="STRING" id="1316936.K678_06390"/>
<dbReference type="PANTHER" id="PTHR13696:SF52">
    <property type="entry name" value="PARA FAMILY PROTEIN CT_582"/>
    <property type="match status" value="1"/>
</dbReference>
<feature type="domain" description="AAA" evidence="2">
    <location>
        <begin position="20"/>
        <end position="189"/>
    </location>
</feature>
<keyword evidence="1" id="KW-1133">Transmembrane helix</keyword>
<dbReference type="Gene3D" id="3.40.50.300">
    <property type="entry name" value="P-loop containing nucleotide triphosphate hydrolases"/>
    <property type="match status" value="1"/>
</dbReference>
<dbReference type="AlphaFoldDB" id="S9SE77"/>